<comment type="caution">
    <text evidence="2">The sequence shown here is derived from an EMBL/GenBank/DDBJ whole genome shotgun (WGS) entry which is preliminary data.</text>
</comment>
<evidence type="ECO:0000256" key="1">
    <source>
        <dbReference type="SAM" id="MobiDB-lite"/>
    </source>
</evidence>
<feature type="compositionally biased region" description="Polar residues" evidence="1">
    <location>
        <begin position="159"/>
        <end position="176"/>
    </location>
</feature>
<evidence type="ECO:0000313" key="3">
    <source>
        <dbReference type="Proteomes" id="UP000499080"/>
    </source>
</evidence>
<feature type="compositionally biased region" description="Polar residues" evidence="1">
    <location>
        <begin position="107"/>
        <end position="118"/>
    </location>
</feature>
<dbReference type="Proteomes" id="UP000499080">
    <property type="component" value="Unassembled WGS sequence"/>
</dbReference>
<name>A0A4Y2U501_ARAVE</name>
<feature type="compositionally biased region" description="Polar residues" evidence="1">
    <location>
        <begin position="127"/>
        <end position="149"/>
    </location>
</feature>
<evidence type="ECO:0000313" key="2">
    <source>
        <dbReference type="EMBL" id="GBO07702.1"/>
    </source>
</evidence>
<reference evidence="2 3" key="1">
    <citation type="journal article" date="2019" name="Sci. Rep.">
        <title>Orb-weaving spider Araneus ventricosus genome elucidates the spidroin gene catalogue.</title>
        <authorList>
            <person name="Kono N."/>
            <person name="Nakamura H."/>
            <person name="Ohtoshi R."/>
            <person name="Moran D.A.P."/>
            <person name="Shinohara A."/>
            <person name="Yoshida Y."/>
            <person name="Fujiwara M."/>
            <person name="Mori M."/>
            <person name="Tomita M."/>
            <person name="Arakawa K."/>
        </authorList>
    </citation>
    <scope>NUCLEOTIDE SEQUENCE [LARGE SCALE GENOMIC DNA]</scope>
</reference>
<proteinExistence type="predicted"/>
<feature type="region of interest" description="Disordered" evidence="1">
    <location>
        <begin position="70"/>
        <end position="176"/>
    </location>
</feature>
<sequence length="195" mass="21435">MSYASVVEKNHPVYLPTNCPHFNHVVTMSNFPSVTKPPKPVAISSLSSTENGKNLPQTISQICEVPTASQDSSGFKLVKEKKKPHKSSQTQSAKNNKVKHNIASKFWKTSPSKAMSNSRKVHHKDNTNNATSARITNTPSDSSQGYSSDTDSDMGVNSVLRSQNTRGTGQDRNLKSPRSLNILNVDFLRRISLPN</sequence>
<protein>
    <submittedName>
        <fullName evidence="2">Uncharacterized protein</fullName>
    </submittedName>
</protein>
<dbReference type="EMBL" id="BGPR01033660">
    <property type="protein sequence ID" value="GBO07702.1"/>
    <property type="molecule type" value="Genomic_DNA"/>
</dbReference>
<dbReference type="AlphaFoldDB" id="A0A4Y2U501"/>
<organism evidence="2 3">
    <name type="scientific">Araneus ventricosus</name>
    <name type="common">Orbweaver spider</name>
    <name type="synonym">Epeira ventricosa</name>
    <dbReference type="NCBI Taxonomy" id="182803"/>
    <lineage>
        <taxon>Eukaryota</taxon>
        <taxon>Metazoa</taxon>
        <taxon>Ecdysozoa</taxon>
        <taxon>Arthropoda</taxon>
        <taxon>Chelicerata</taxon>
        <taxon>Arachnida</taxon>
        <taxon>Araneae</taxon>
        <taxon>Araneomorphae</taxon>
        <taxon>Entelegynae</taxon>
        <taxon>Araneoidea</taxon>
        <taxon>Araneidae</taxon>
        <taxon>Araneus</taxon>
    </lineage>
</organism>
<keyword evidence="3" id="KW-1185">Reference proteome</keyword>
<gene>
    <name evidence="2" type="ORF">AVEN_137424_1</name>
</gene>
<accession>A0A4Y2U501</accession>